<organism evidence="6 7">
    <name type="scientific">Coptotermes formosanus</name>
    <name type="common">Formosan subterranean termite</name>
    <dbReference type="NCBI Taxonomy" id="36987"/>
    <lineage>
        <taxon>Eukaryota</taxon>
        <taxon>Metazoa</taxon>
        <taxon>Ecdysozoa</taxon>
        <taxon>Arthropoda</taxon>
        <taxon>Hexapoda</taxon>
        <taxon>Insecta</taxon>
        <taxon>Pterygota</taxon>
        <taxon>Neoptera</taxon>
        <taxon>Polyneoptera</taxon>
        <taxon>Dictyoptera</taxon>
        <taxon>Blattodea</taxon>
        <taxon>Blattoidea</taxon>
        <taxon>Termitoidae</taxon>
        <taxon>Rhinotermitidae</taxon>
        <taxon>Coptotermes</taxon>
    </lineage>
</organism>
<dbReference type="InterPro" id="IPR000215">
    <property type="entry name" value="Serpin_fam"/>
</dbReference>
<evidence type="ECO:0000313" key="6">
    <source>
        <dbReference type="EMBL" id="GFG35062.1"/>
    </source>
</evidence>
<dbReference type="OrthoDB" id="10063692at2759"/>
<evidence type="ECO:0000256" key="3">
    <source>
        <dbReference type="ARBA" id="ARBA00022900"/>
    </source>
</evidence>
<dbReference type="InterPro" id="IPR023795">
    <property type="entry name" value="Serpin_CS"/>
</dbReference>
<evidence type="ECO:0000259" key="5">
    <source>
        <dbReference type="SMART" id="SM00093"/>
    </source>
</evidence>
<evidence type="ECO:0000256" key="1">
    <source>
        <dbReference type="ARBA" id="ARBA00009500"/>
    </source>
</evidence>
<dbReference type="InterPro" id="IPR042185">
    <property type="entry name" value="Serpin_sf_2"/>
</dbReference>
<dbReference type="PANTHER" id="PTHR11461:SF211">
    <property type="entry name" value="GH10112P-RELATED"/>
    <property type="match status" value="1"/>
</dbReference>
<feature type="domain" description="Serpin" evidence="5">
    <location>
        <begin position="269"/>
        <end position="552"/>
    </location>
</feature>
<name>A0A6L2PV65_COPFO</name>
<gene>
    <name evidence="6" type="ORF">Cfor_05071</name>
</gene>
<dbReference type="Proteomes" id="UP000502823">
    <property type="component" value="Unassembled WGS sequence"/>
</dbReference>
<evidence type="ECO:0000256" key="2">
    <source>
        <dbReference type="ARBA" id="ARBA00022690"/>
    </source>
</evidence>
<accession>A0A6L2PV65</accession>
<keyword evidence="2" id="KW-0646">Protease inhibitor</keyword>
<dbReference type="InterPro" id="IPR036186">
    <property type="entry name" value="Serpin_sf"/>
</dbReference>
<dbReference type="SUPFAM" id="SSF56574">
    <property type="entry name" value="Serpins"/>
    <property type="match status" value="2"/>
</dbReference>
<protein>
    <recommendedName>
        <fullName evidence="5">Serpin domain-containing protein</fullName>
    </recommendedName>
</protein>
<dbReference type="PANTHER" id="PTHR11461">
    <property type="entry name" value="SERINE PROTEASE INHIBITOR, SERPIN"/>
    <property type="match status" value="1"/>
</dbReference>
<dbReference type="InterPro" id="IPR042178">
    <property type="entry name" value="Serpin_sf_1"/>
</dbReference>
<dbReference type="Gene3D" id="3.30.497.10">
    <property type="entry name" value="Antithrombin, subunit I, domain 2"/>
    <property type="match status" value="3"/>
</dbReference>
<keyword evidence="3" id="KW-0722">Serine protease inhibitor</keyword>
<sequence length="555" mass="60572">MLVFNGLYFKGTWATPFVGQREDSFYQSDSEKSTVTMINTQGNFKLGSVPELDSVAIELPYKDGRYSLLVLIPNSRSGLSQLISDLAGYSLRNIQKHLTLQEVEVSLPCFEIQTTTKPIDSLKKFGVSDVFSKEKADLSGISKDSGLFVEDLVQLVTVKVDKGSSSSNEMTAGNPSTRSGLPKFVADHPFLYFVRDTEDNIIVVAGKVIDPSNLRTSRVRMSYKSHEVLCTGAWVVPVFVLCPWMLVPTAGTDSTTSQGIADASTAFSLELLQAVLCSRSGNVLVSPVSVSVLLSMLQQGAMERSRDELSEVLHVSPHSARDVYGYVTRSLETQLLLVNGMYLKGAWLTPFKIEQTAEKSFSPSPGVEIKVPIMHHTGKFRAGNDPSLGAKWVELPFDGEEFSMVLVLPNERHSLEKLISQMKRHHLSNMLGTRGTKQVSLALPRFKLSTQMSLVPTLMKLGLTDVFTINSNLGGITTHDETLSVSDIVQKAELEVNEKGGTASAASGILVSTLSLTANPDELEFNANHPFLAIVVHRVNSVPLFAGRLSDPSLS</sequence>
<evidence type="ECO:0000256" key="4">
    <source>
        <dbReference type="RuleBase" id="RU000411"/>
    </source>
</evidence>
<keyword evidence="7" id="KW-1185">Reference proteome</keyword>
<reference evidence="7" key="1">
    <citation type="submission" date="2020-01" db="EMBL/GenBank/DDBJ databases">
        <title>Draft genome sequence of the Termite Coptotermes fromosanus.</title>
        <authorList>
            <person name="Itakura S."/>
            <person name="Yosikawa Y."/>
            <person name="Umezawa K."/>
        </authorList>
    </citation>
    <scope>NUCLEOTIDE SEQUENCE [LARGE SCALE GENOMIC DNA]</scope>
</reference>
<dbReference type="CDD" id="cd00172">
    <property type="entry name" value="serpin"/>
    <property type="match status" value="1"/>
</dbReference>
<comment type="similarity">
    <text evidence="1 4">Belongs to the serpin family.</text>
</comment>
<dbReference type="AlphaFoldDB" id="A0A6L2PV65"/>
<dbReference type="GO" id="GO:0004867">
    <property type="term" value="F:serine-type endopeptidase inhibitor activity"/>
    <property type="evidence" value="ECO:0007669"/>
    <property type="project" value="UniProtKB-KW"/>
</dbReference>
<dbReference type="EMBL" id="BLKM01011979">
    <property type="protein sequence ID" value="GFG35062.1"/>
    <property type="molecule type" value="Genomic_DNA"/>
</dbReference>
<evidence type="ECO:0000313" key="7">
    <source>
        <dbReference type="Proteomes" id="UP000502823"/>
    </source>
</evidence>
<comment type="caution">
    <text evidence="6">The sequence shown here is derived from an EMBL/GenBank/DDBJ whole genome shotgun (WGS) entry which is preliminary data.</text>
</comment>
<dbReference type="Gene3D" id="2.30.39.10">
    <property type="entry name" value="Alpha-1-antitrypsin, domain 1"/>
    <property type="match status" value="2"/>
</dbReference>
<dbReference type="GO" id="GO:0005615">
    <property type="term" value="C:extracellular space"/>
    <property type="evidence" value="ECO:0007669"/>
    <property type="project" value="InterPro"/>
</dbReference>
<dbReference type="SMART" id="SM00093">
    <property type="entry name" value="SERPIN"/>
    <property type="match status" value="1"/>
</dbReference>
<dbReference type="InParanoid" id="A0A6L2PV65"/>
<proteinExistence type="inferred from homology"/>
<dbReference type="PROSITE" id="PS00284">
    <property type="entry name" value="SERPIN"/>
    <property type="match status" value="1"/>
</dbReference>
<dbReference type="InterPro" id="IPR023796">
    <property type="entry name" value="Serpin_dom"/>
</dbReference>
<dbReference type="Pfam" id="PF00079">
    <property type="entry name" value="Serpin"/>
    <property type="match status" value="3"/>
</dbReference>